<comment type="caution">
    <text evidence="3">The sequence shown here is derived from an EMBL/GenBank/DDBJ whole genome shotgun (WGS) entry which is preliminary data.</text>
</comment>
<evidence type="ECO:0000313" key="4">
    <source>
        <dbReference type="Proteomes" id="UP000071859"/>
    </source>
</evidence>
<dbReference type="CDD" id="cd00093">
    <property type="entry name" value="HTH_XRE"/>
    <property type="match status" value="1"/>
</dbReference>
<dbReference type="EMBL" id="FCOX02000004">
    <property type="protein sequence ID" value="SAK53338.1"/>
    <property type="molecule type" value="Genomic_DNA"/>
</dbReference>
<sequence>MKKSIERRPPTPEELEEARRLAAIWEDFKTRNPGVSQEWLGKEAGIGGQSAVSQYLLGKIALNLEAMLRLCGVLGAKPMDVSPRLMTQFFGDEGSRLTAVSQGSIGEGNPNTSLPDEGVKNNITASAEELKRQIMQAVAEEGLSDELLNALAWMIRAGMRAPVRGDQHHTQKVDLNHGRSSKRGNTGTG</sequence>
<keyword evidence="4" id="KW-1185">Reference proteome</keyword>
<dbReference type="PROSITE" id="PS50943">
    <property type="entry name" value="HTH_CROC1"/>
    <property type="match status" value="1"/>
</dbReference>
<dbReference type="Gene3D" id="1.10.260.40">
    <property type="entry name" value="lambda repressor-like DNA-binding domains"/>
    <property type="match status" value="1"/>
</dbReference>
<evidence type="ECO:0000313" key="3">
    <source>
        <dbReference type="EMBL" id="SAK53338.1"/>
    </source>
</evidence>
<dbReference type="GO" id="GO:0003677">
    <property type="term" value="F:DNA binding"/>
    <property type="evidence" value="ECO:0007669"/>
    <property type="project" value="InterPro"/>
</dbReference>
<reference evidence="3" key="1">
    <citation type="submission" date="2016-01" db="EMBL/GenBank/DDBJ databases">
        <authorList>
            <person name="Peeters C."/>
        </authorList>
    </citation>
    <scope>NUCLEOTIDE SEQUENCE</scope>
    <source>
        <strain evidence="3">LMG 29321</strain>
    </source>
</reference>
<organism evidence="3 4">
    <name type="scientific">Caballeronia calidae</name>
    <dbReference type="NCBI Taxonomy" id="1777139"/>
    <lineage>
        <taxon>Bacteria</taxon>
        <taxon>Pseudomonadati</taxon>
        <taxon>Pseudomonadota</taxon>
        <taxon>Betaproteobacteria</taxon>
        <taxon>Burkholderiales</taxon>
        <taxon>Burkholderiaceae</taxon>
        <taxon>Caballeronia</taxon>
    </lineage>
</organism>
<dbReference type="Proteomes" id="UP000071859">
    <property type="component" value="Unassembled WGS sequence"/>
</dbReference>
<dbReference type="SUPFAM" id="SSF47413">
    <property type="entry name" value="lambda repressor-like DNA-binding domains"/>
    <property type="match status" value="1"/>
</dbReference>
<dbReference type="OrthoDB" id="9016927at2"/>
<feature type="domain" description="HTH cro/C1-type" evidence="2">
    <location>
        <begin position="34"/>
        <end position="82"/>
    </location>
</feature>
<feature type="compositionally biased region" description="Basic and acidic residues" evidence="1">
    <location>
        <begin position="165"/>
        <end position="177"/>
    </location>
</feature>
<dbReference type="InterPro" id="IPR010982">
    <property type="entry name" value="Lambda_DNA-bd_dom_sf"/>
</dbReference>
<name>A0A158A6C2_9BURK</name>
<evidence type="ECO:0000256" key="1">
    <source>
        <dbReference type="SAM" id="MobiDB-lite"/>
    </source>
</evidence>
<dbReference type="RefSeq" id="WP_062603328.1">
    <property type="nucleotide sequence ID" value="NZ_FCOX02000004.1"/>
</dbReference>
<feature type="region of interest" description="Disordered" evidence="1">
    <location>
        <begin position="165"/>
        <end position="189"/>
    </location>
</feature>
<gene>
    <name evidence="3" type="ORF">AWB78_01316</name>
</gene>
<evidence type="ECO:0000259" key="2">
    <source>
        <dbReference type="PROSITE" id="PS50943"/>
    </source>
</evidence>
<proteinExistence type="predicted"/>
<accession>A0A158A6C2</accession>
<protein>
    <recommendedName>
        <fullName evidence="2">HTH cro/C1-type domain-containing protein</fullName>
    </recommendedName>
</protein>
<dbReference type="AlphaFoldDB" id="A0A158A6C2"/>
<dbReference type="InterPro" id="IPR001387">
    <property type="entry name" value="Cro/C1-type_HTH"/>
</dbReference>